<dbReference type="PRINTS" id="PR01050">
    <property type="entry name" value="PYRUVTKNASE"/>
</dbReference>
<proteinExistence type="inferred from homology"/>
<comment type="similarity">
    <text evidence="3 16">Belongs to the pyruvate kinase family.</text>
</comment>
<dbReference type="InterPro" id="IPR011037">
    <property type="entry name" value="Pyrv_Knase-like_insert_dom_sf"/>
</dbReference>
<evidence type="ECO:0000256" key="8">
    <source>
        <dbReference type="ARBA" id="ARBA00022741"/>
    </source>
</evidence>
<keyword evidence="7" id="KW-0479">Metal-binding</keyword>
<dbReference type="SUPFAM" id="SSF52935">
    <property type="entry name" value="PK C-terminal domain-like"/>
    <property type="match status" value="1"/>
</dbReference>
<evidence type="ECO:0000313" key="19">
    <source>
        <dbReference type="EMBL" id="MFD2614578.1"/>
    </source>
</evidence>
<evidence type="ECO:0000256" key="14">
    <source>
        <dbReference type="ARBA" id="ARBA00023317"/>
    </source>
</evidence>
<dbReference type="InterPro" id="IPR018209">
    <property type="entry name" value="Pyrv_Knase_AS"/>
</dbReference>
<comment type="catalytic activity">
    <reaction evidence="16">
        <text>pyruvate + ATP = phosphoenolpyruvate + ADP + H(+)</text>
        <dbReference type="Rhea" id="RHEA:18157"/>
        <dbReference type="ChEBI" id="CHEBI:15361"/>
        <dbReference type="ChEBI" id="CHEBI:15378"/>
        <dbReference type="ChEBI" id="CHEBI:30616"/>
        <dbReference type="ChEBI" id="CHEBI:58702"/>
        <dbReference type="ChEBI" id="CHEBI:456216"/>
        <dbReference type="EC" id="2.7.1.40"/>
    </reaction>
</comment>
<dbReference type="Pfam" id="PF02887">
    <property type="entry name" value="PK_C"/>
    <property type="match status" value="1"/>
</dbReference>
<evidence type="ECO:0000256" key="6">
    <source>
        <dbReference type="ARBA" id="ARBA00022679"/>
    </source>
</evidence>
<evidence type="ECO:0000313" key="20">
    <source>
        <dbReference type="Proteomes" id="UP001597541"/>
    </source>
</evidence>
<dbReference type="Gene3D" id="3.20.20.60">
    <property type="entry name" value="Phosphoenolpyruvate-binding domains"/>
    <property type="match status" value="1"/>
</dbReference>
<dbReference type="NCBIfam" id="TIGR01064">
    <property type="entry name" value="pyruv_kin"/>
    <property type="match status" value="1"/>
</dbReference>
<dbReference type="RefSeq" id="WP_377605588.1">
    <property type="nucleotide sequence ID" value="NZ_JBHUME010000013.1"/>
</dbReference>
<dbReference type="Gene3D" id="3.40.1380.20">
    <property type="entry name" value="Pyruvate kinase, C-terminal domain"/>
    <property type="match status" value="1"/>
</dbReference>
<keyword evidence="8" id="KW-0547">Nucleotide-binding</keyword>
<keyword evidence="20" id="KW-1185">Reference proteome</keyword>
<dbReference type="EC" id="2.7.1.40" evidence="4 15"/>
<keyword evidence="6 16" id="KW-0808">Transferase</keyword>
<dbReference type="InterPro" id="IPR015806">
    <property type="entry name" value="Pyrv_Knase_insert_dom_sf"/>
</dbReference>
<sequence>MKKTKVMCTLGHSCESVEIIKDMIKSGMNLARISVNHGLFDKQLIRVKNLRKAAEELGTYIPILLDLQGPEMRIGRLKEQNIEIIEGRTLVIITNPIIGDANKVSVNYKELPSILRNQSRILIDEGLIEVSVKDIIDNEIICTVIRGGILKHNADITLPGIRTTLPGLTQTDIKYIDFGIKNNIEMIAVSFARKANDIKEIRNLLANKKANQIQIISKIENEEGLSNLEEIADVSDGLMVARGDLGVDMPLEDIPYVQQQIVEKCYLLGKPVIIATHMLHSMKNNPRPTRAEVTDVTVSVLQGVDILMLSETSSGKYPTETVKQLCSIIKKTENIFDDQMNSKWGGIEEKYATAAVSLATILNASAIIVICNNMNLVNCISKRRPPANIIVFTCKRDIYKNLILMRGVTPIIIESISDFKRLKGENITDLIEKNMLKNNIIVTIEELDNNNSLFYKLDTTHINHYSFPE</sequence>
<keyword evidence="13 16" id="KW-0324">Glycolysis</keyword>
<evidence type="ECO:0000256" key="7">
    <source>
        <dbReference type="ARBA" id="ARBA00022723"/>
    </source>
</evidence>
<dbReference type="InterPro" id="IPR001697">
    <property type="entry name" value="Pyr_Knase"/>
</dbReference>
<reference evidence="20" key="1">
    <citation type="journal article" date="2019" name="Int. J. Syst. Evol. Microbiol.">
        <title>The Global Catalogue of Microorganisms (GCM) 10K type strain sequencing project: providing services to taxonomists for standard genome sequencing and annotation.</title>
        <authorList>
            <consortium name="The Broad Institute Genomics Platform"/>
            <consortium name="The Broad Institute Genome Sequencing Center for Infectious Disease"/>
            <person name="Wu L."/>
            <person name="Ma J."/>
        </authorList>
    </citation>
    <scope>NUCLEOTIDE SEQUENCE [LARGE SCALE GENOMIC DNA]</scope>
    <source>
        <strain evidence="20">KCTC 3950</strain>
    </source>
</reference>
<dbReference type="GO" id="GO:0004743">
    <property type="term" value="F:pyruvate kinase activity"/>
    <property type="evidence" value="ECO:0007669"/>
    <property type="project" value="UniProtKB-EC"/>
</dbReference>
<dbReference type="SUPFAM" id="SSF51621">
    <property type="entry name" value="Phosphoenolpyruvate/pyruvate domain"/>
    <property type="match status" value="1"/>
</dbReference>
<comment type="caution">
    <text evidence="19">The sequence shown here is derived from an EMBL/GenBank/DDBJ whole genome shotgun (WGS) entry which is preliminary data.</text>
</comment>
<keyword evidence="11 16" id="KW-0460">Magnesium</keyword>
<organism evidence="19 20">
    <name type="scientific">Paenibacillus gansuensis</name>
    <dbReference type="NCBI Taxonomy" id="306542"/>
    <lineage>
        <taxon>Bacteria</taxon>
        <taxon>Bacillati</taxon>
        <taxon>Bacillota</taxon>
        <taxon>Bacilli</taxon>
        <taxon>Bacillales</taxon>
        <taxon>Paenibacillaceae</taxon>
        <taxon>Paenibacillus</taxon>
    </lineage>
</organism>
<evidence type="ECO:0000259" key="18">
    <source>
        <dbReference type="Pfam" id="PF02887"/>
    </source>
</evidence>
<dbReference type="PANTHER" id="PTHR11817">
    <property type="entry name" value="PYRUVATE KINASE"/>
    <property type="match status" value="1"/>
</dbReference>
<evidence type="ECO:0000256" key="10">
    <source>
        <dbReference type="ARBA" id="ARBA00022840"/>
    </source>
</evidence>
<dbReference type="InterPro" id="IPR040442">
    <property type="entry name" value="Pyrv_kinase-like_dom_sf"/>
</dbReference>
<evidence type="ECO:0000256" key="9">
    <source>
        <dbReference type="ARBA" id="ARBA00022777"/>
    </source>
</evidence>
<dbReference type="InterPro" id="IPR036918">
    <property type="entry name" value="Pyrv_Knase_C_sf"/>
</dbReference>
<feature type="domain" description="Pyruvate kinase barrel" evidence="17">
    <location>
        <begin position="1"/>
        <end position="322"/>
    </location>
</feature>
<evidence type="ECO:0000256" key="12">
    <source>
        <dbReference type="ARBA" id="ARBA00022958"/>
    </source>
</evidence>
<comment type="cofactor">
    <cofactor evidence="1">
        <name>K(+)</name>
        <dbReference type="ChEBI" id="CHEBI:29103"/>
    </cofactor>
</comment>
<evidence type="ECO:0000256" key="13">
    <source>
        <dbReference type="ARBA" id="ARBA00023152"/>
    </source>
</evidence>
<keyword evidence="12" id="KW-0630">Potassium</keyword>
<dbReference type="GO" id="GO:0016301">
    <property type="term" value="F:kinase activity"/>
    <property type="evidence" value="ECO:0007669"/>
    <property type="project" value="UniProtKB-KW"/>
</dbReference>
<accession>A0ABW5PIV3</accession>
<dbReference type="InterPro" id="IPR015795">
    <property type="entry name" value="Pyrv_Knase_C"/>
</dbReference>
<evidence type="ECO:0000256" key="16">
    <source>
        <dbReference type="RuleBase" id="RU000504"/>
    </source>
</evidence>
<evidence type="ECO:0000256" key="3">
    <source>
        <dbReference type="ARBA" id="ARBA00008663"/>
    </source>
</evidence>
<dbReference type="SUPFAM" id="SSF50800">
    <property type="entry name" value="PK beta-barrel domain-like"/>
    <property type="match status" value="1"/>
</dbReference>
<protein>
    <recommendedName>
        <fullName evidence="5 15">Pyruvate kinase</fullName>
        <ecNumber evidence="4 15">2.7.1.40</ecNumber>
    </recommendedName>
</protein>
<evidence type="ECO:0000256" key="2">
    <source>
        <dbReference type="ARBA" id="ARBA00004997"/>
    </source>
</evidence>
<name>A0ABW5PIV3_9BACL</name>
<evidence type="ECO:0000256" key="4">
    <source>
        <dbReference type="ARBA" id="ARBA00012142"/>
    </source>
</evidence>
<comment type="pathway">
    <text evidence="2 16">Carbohydrate degradation; glycolysis; pyruvate from D-glyceraldehyde 3-phosphate: step 5/5.</text>
</comment>
<dbReference type="InterPro" id="IPR015813">
    <property type="entry name" value="Pyrv/PenolPyrv_kinase-like_dom"/>
</dbReference>
<dbReference type="EMBL" id="JBHUME010000013">
    <property type="protein sequence ID" value="MFD2614578.1"/>
    <property type="molecule type" value="Genomic_DNA"/>
</dbReference>
<dbReference type="Proteomes" id="UP001597541">
    <property type="component" value="Unassembled WGS sequence"/>
</dbReference>
<evidence type="ECO:0000256" key="1">
    <source>
        <dbReference type="ARBA" id="ARBA00001958"/>
    </source>
</evidence>
<gene>
    <name evidence="19" type="primary">pyk</name>
    <name evidence="19" type="ORF">ACFSUF_19385</name>
</gene>
<evidence type="ECO:0000256" key="5">
    <source>
        <dbReference type="ARBA" id="ARBA00018587"/>
    </source>
</evidence>
<dbReference type="Pfam" id="PF00224">
    <property type="entry name" value="PK"/>
    <property type="match status" value="1"/>
</dbReference>
<evidence type="ECO:0000256" key="11">
    <source>
        <dbReference type="ARBA" id="ARBA00022842"/>
    </source>
</evidence>
<dbReference type="NCBIfam" id="NF004491">
    <property type="entry name" value="PRK05826.1"/>
    <property type="match status" value="1"/>
</dbReference>
<keyword evidence="10" id="KW-0067">ATP-binding</keyword>
<keyword evidence="14 19" id="KW-0670">Pyruvate</keyword>
<evidence type="ECO:0000259" key="17">
    <source>
        <dbReference type="Pfam" id="PF00224"/>
    </source>
</evidence>
<dbReference type="Gene3D" id="2.40.33.10">
    <property type="entry name" value="PK beta-barrel domain-like"/>
    <property type="match status" value="1"/>
</dbReference>
<keyword evidence="9 16" id="KW-0418">Kinase</keyword>
<evidence type="ECO:0000256" key="15">
    <source>
        <dbReference type="NCBIfam" id="TIGR01064"/>
    </source>
</evidence>
<dbReference type="InterPro" id="IPR015793">
    <property type="entry name" value="Pyrv_Knase_brl"/>
</dbReference>
<feature type="domain" description="Pyruvate kinase C-terminal" evidence="18">
    <location>
        <begin position="350"/>
        <end position="439"/>
    </location>
</feature>
<dbReference type="PROSITE" id="PS00110">
    <property type="entry name" value="PYRUVATE_KINASE"/>
    <property type="match status" value="1"/>
</dbReference>